<feature type="transmembrane region" description="Helical" evidence="6">
    <location>
        <begin position="272"/>
        <end position="289"/>
    </location>
</feature>
<evidence type="ECO:0000313" key="8">
    <source>
        <dbReference type="Proteomes" id="UP001604335"/>
    </source>
</evidence>
<protein>
    <submittedName>
        <fullName evidence="7">AI-2E family transporter</fullName>
    </submittedName>
</protein>
<dbReference type="PANTHER" id="PTHR21716:SF66">
    <property type="entry name" value="TRANSPORT PROTEIN SLL0063-RELATED"/>
    <property type="match status" value="1"/>
</dbReference>
<evidence type="ECO:0000256" key="1">
    <source>
        <dbReference type="ARBA" id="ARBA00004141"/>
    </source>
</evidence>
<dbReference type="Pfam" id="PF01594">
    <property type="entry name" value="AI-2E_transport"/>
    <property type="match status" value="1"/>
</dbReference>
<dbReference type="RefSeq" id="WP_393011862.1">
    <property type="nucleotide sequence ID" value="NZ_JAZAQF010000044.1"/>
</dbReference>
<keyword evidence="4 6" id="KW-1133">Transmembrane helix</keyword>
<comment type="subcellular location">
    <subcellularLocation>
        <location evidence="1">Membrane</location>
        <topology evidence="1">Multi-pass membrane protein</topology>
    </subcellularLocation>
</comment>
<organism evidence="7 8">
    <name type="scientific">Limnothrix redekei LRLZ20PSL1</name>
    <dbReference type="NCBI Taxonomy" id="3112953"/>
    <lineage>
        <taxon>Bacteria</taxon>
        <taxon>Bacillati</taxon>
        <taxon>Cyanobacteriota</taxon>
        <taxon>Cyanophyceae</taxon>
        <taxon>Pseudanabaenales</taxon>
        <taxon>Pseudanabaenaceae</taxon>
        <taxon>Limnothrix</taxon>
    </lineage>
</organism>
<evidence type="ECO:0000256" key="2">
    <source>
        <dbReference type="ARBA" id="ARBA00009773"/>
    </source>
</evidence>
<keyword evidence="3 6" id="KW-0812">Transmembrane</keyword>
<reference evidence="8" key="1">
    <citation type="journal article" date="2024" name="Algal Res.">
        <title>Biochemical, toxicological and genomic investigation of a high-biomass producing Limnothrix strain isolated from Italian shallow drinking water reservoir.</title>
        <authorList>
            <person name="Simonazzi M."/>
            <person name="Shishido T.K."/>
            <person name="Delbaje E."/>
            <person name="Wahlsten M."/>
            <person name="Fewer D.P."/>
            <person name="Sivonen K."/>
            <person name="Pezzolesi L."/>
            <person name="Pistocchi R."/>
        </authorList>
    </citation>
    <scope>NUCLEOTIDE SEQUENCE [LARGE SCALE GENOMIC DNA]</scope>
    <source>
        <strain evidence="8">LRLZ20PSL1</strain>
    </source>
</reference>
<feature type="transmembrane region" description="Helical" evidence="6">
    <location>
        <begin position="70"/>
        <end position="95"/>
    </location>
</feature>
<dbReference type="EMBL" id="JAZAQF010000044">
    <property type="protein sequence ID" value="MFG3817498.1"/>
    <property type="molecule type" value="Genomic_DNA"/>
</dbReference>
<name>A0ABW7C8J5_9CYAN</name>
<evidence type="ECO:0000313" key="7">
    <source>
        <dbReference type="EMBL" id="MFG3817498.1"/>
    </source>
</evidence>
<comment type="similarity">
    <text evidence="2">Belongs to the autoinducer-2 exporter (AI-2E) (TC 2.A.86) family.</text>
</comment>
<evidence type="ECO:0000256" key="6">
    <source>
        <dbReference type="SAM" id="Phobius"/>
    </source>
</evidence>
<feature type="transmembrane region" description="Helical" evidence="6">
    <location>
        <begin position="309"/>
        <end position="333"/>
    </location>
</feature>
<feature type="transmembrane region" description="Helical" evidence="6">
    <location>
        <begin position="212"/>
        <end position="234"/>
    </location>
</feature>
<comment type="caution">
    <text evidence="7">The sequence shown here is derived from an EMBL/GenBank/DDBJ whole genome shotgun (WGS) entry which is preliminary data.</text>
</comment>
<feature type="transmembrane region" description="Helical" evidence="6">
    <location>
        <begin position="161"/>
        <end position="180"/>
    </location>
</feature>
<feature type="transmembrane region" description="Helical" evidence="6">
    <location>
        <begin position="32"/>
        <end position="50"/>
    </location>
</feature>
<evidence type="ECO:0000256" key="4">
    <source>
        <dbReference type="ARBA" id="ARBA00022989"/>
    </source>
</evidence>
<dbReference type="PANTHER" id="PTHR21716">
    <property type="entry name" value="TRANSMEMBRANE PROTEIN"/>
    <property type="match status" value="1"/>
</dbReference>
<evidence type="ECO:0000256" key="5">
    <source>
        <dbReference type="ARBA" id="ARBA00023136"/>
    </source>
</evidence>
<feature type="transmembrane region" description="Helical" evidence="6">
    <location>
        <begin position="7"/>
        <end position="26"/>
    </location>
</feature>
<sequence length="368" mass="40512">MSIRSLLRWFLLGLLLPLAFLNGWMLLQVFNYFQSLLSAFVVATLVSFLLDYPVRWLEAQGKRWRVRREFAVLAIVLLTLGIVGLLGLTLAPVLYDQFAAFANGLPGWVASSRQQLENLSNWAIAKRLPIDLQQLGTQAIAQFSAQIQNLTTQLVSLLVQMAGRAFDALIAMVLAVYLLLRGEQFWDGFFSWLPPERREQVRQCFRQNFQNYYAGQAALATTIGVAMVLLFLVLQVPFGLLFGLGIGVMTLVPFGAGISIVVVSLLLAVKSFWLGLQVLLLAFLVDQIIENTVAPRLLGQFTGLNPVWVLLSLLAGAKVGGLLGVVLAVPLAGTIKSAIELWRSPNHGWTLATDSALPVKTARPDRPT</sequence>
<feature type="transmembrane region" description="Helical" evidence="6">
    <location>
        <begin position="240"/>
        <end position="265"/>
    </location>
</feature>
<keyword evidence="5 6" id="KW-0472">Membrane</keyword>
<keyword evidence="8" id="KW-1185">Reference proteome</keyword>
<dbReference type="InterPro" id="IPR002549">
    <property type="entry name" value="AI-2E-like"/>
</dbReference>
<evidence type="ECO:0000256" key="3">
    <source>
        <dbReference type="ARBA" id="ARBA00022692"/>
    </source>
</evidence>
<proteinExistence type="inferred from homology"/>
<gene>
    <name evidence="7" type="ORF">VPK24_07600</name>
</gene>
<dbReference type="Proteomes" id="UP001604335">
    <property type="component" value="Unassembled WGS sequence"/>
</dbReference>
<accession>A0ABW7C8J5</accession>